<dbReference type="GO" id="GO:0008360">
    <property type="term" value="P:regulation of cell shape"/>
    <property type="evidence" value="ECO:0007669"/>
    <property type="project" value="UniProtKB-KW"/>
</dbReference>
<dbReference type="InterPro" id="IPR055342">
    <property type="entry name" value="MreC_beta-barrel_core"/>
</dbReference>
<dbReference type="InterPro" id="IPR007221">
    <property type="entry name" value="MreC"/>
</dbReference>
<reference evidence="8 9" key="1">
    <citation type="journal article" date="2015" name="Genome Announc.">
        <title>Expanding the biotechnology potential of lactobacilli through comparative genomics of 213 strains and associated genera.</title>
        <authorList>
            <person name="Sun Z."/>
            <person name="Harris H.M."/>
            <person name="McCann A."/>
            <person name="Guo C."/>
            <person name="Argimon S."/>
            <person name="Zhang W."/>
            <person name="Yang X."/>
            <person name="Jeffery I.B."/>
            <person name="Cooney J.C."/>
            <person name="Kagawa T.F."/>
            <person name="Liu W."/>
            <person name="Song Y."/>
            <person name="Salvetti E."/>
            <person name="Wrobel A."/>
            <person name="Rasinkangas P."/>
            <person name="Parkhill J."/>
            <person name="Rea M.C."/>
            <person name="O'Sullivan O."/>
            <person name="Ritari J."/>
            <person name="Douillard F.P."/>
            <person name="Paul Ross R."/>
            <person name="Yang R."/>
            <person name="Briner A.E."/>
            <person name="Felis G.E."/>
            <person name="de Vos W.M."/>
            <person name="Barrangou R."/>
            <person name="Klaenhammer T.R."/>
            <person name="Caufield P.W."/>
            <person name="Cui Y."/>
            <person name="Zhang H."/>
            <person name="O'Toole P.W."/>
        </authorList>
    </citation>
    <scope>NUCLEOTIDE SEQUENCE [LARGE SCALE GENOMIC DNA]</scope>
    <source>
        <strain evidence="8 9">DSM 20410</strain>
    </source>
</reference>
<feature type="coiled-coil region" evidence="6">
    <location>
        <begin position="79"/>
        <end position="109"/>
    </location>
</feature>
<evidence type="ECO:0000256" key="6">
    <source>
        <dbReference type="SAM" id="Coils"/>
    </source>
</evidence>
<evidence type="ECO:0000256" key="3">
    <source>
        <dbReference type="ARBA" id="ARBA00022960"/>
    </source>
</evidence>
<sequence>MKKLLTSRRLVVLVVVVMVTVGVITFSSRTRTSQEKPALPMRIASDVSTWVSEVVTSPVKAVGNTYNAMTQMFDVYEENERLNKKVNQLAATQVQLQNEQHENKALKKQLKIDKTLTDYSIVNAAVIARSPSNWQSQLIINRGSNAGLKKSMSVMGAGGMIGRISEVDTTSAKVELLSDNSQTADRFAIRVTNKNNQTVDGIVAKFDQTKNQIVMSKITSKTEVKPGDPVTTSGLGGITPSGLYVGKVNKVVESDYGLTRTIYIDPAVDYNNIPVVSVAIPES</sequence>
<dbReference type="NCBIfam" id="TIGR00219">
    <property type="entry name" value="mreC"/>
    <property type="match status" value="1"/>
</dbReference>
<evidence type="ECO:0000313" key="8">
    <source>
        <dbReference type="EMBL" id="KRN46055.1"/>
    </source>
</evidence>
<dbReference type="PANTHER" id="PTHR34138:SF1">
    <property type="entry name" value="CELL SHAPE-DETERMINING PROTEIN MREC"/>
    <property type="match status" value="1"/>
</dbReference>
<evidence type="ECO:0000256" key="2">
    <source>
        <dbReference type="ARBA" id="ARBA00013855"/>
    </source>
</evidence>
<dbReference type="PIRSF" id="PIRSF038471">
    <property type="entry name" value="MreC"/>
    <property type="match status" value="1"/>
</dbReference>
<proteinExistence type="inferred from homology"/>
<comment type="function">
    <text evidence="5">Involved in formation and maintenance of cell shape.</text>
</comment>
<keyword evidence="3 5" id="KW-0133">Cell shape</keyword>
<dbReference type="PATRIC" id="fig|1629.5.peg.1035"/>
<protein>
    <recommendedName>
        <fullName evidence="2 5">Cell shape-determining protein MreC</fullName>
    </recommendedName>
    <alternativeName>
        <fullName evidence="4 5">Cell shape protein MreC</fullName>
    </alternativeName>
</protein>
<evidence type="ECO:0000256" key="1">
    <source>
        <dbReference type="ARBA" id="ARBA00009369"/>
    </source>
</evidence>
<comment type="caution">
    <text evidence="8">The sequence shown here is derived from an EMBL/GenBank/DDBJ whole genome shotgun (WGS) entry which is preliminary data.</text>
</comment>
<dbReference type="Gene3D" id="2.40.10.350">
    <property type="entry name" value="Rod shape-determining protein MreC, domain 2"/>
    <property type="match status" value="1"/>
</dbReference>
<dbReference type="OrthoDB" id="9792313at2"/>
<keyword evidence="6" id="KW-0175">Coiled coil</keyword>
<organism evidence="8 9">
    <name type="scientific">Weissella viridescens</name>
    <name type="common">Lactobacillus viridescens</name>
    <dbReference type="NCBI Taxonomy" id="1629"/>
    <lineage>
        <taxon>Bacteria</taxon>
        <taxon>Bacillati</taxon>
        <taxon>Bacillota</taxon>
        <taxon>Bacilli</taxon>
        <taxon>Lactobacillales</taxon>
        <taxon>Lactobacillaceae</taxon>
        <taxon>Weissella</taxon>
    </lineage>
</organism>
<evidence type="ECO:0000259" key="7">
    <source>
        <dbReference type="Pfam" id="PF04085"/>
    </source>
</evidence>
<dbReference type="RefSeq" id="WP_057746032.1">
    <property type="nucleotide sequence ID" value="NZ_BJLU01000005.1"/>
</dbReference>
<gene>
    <name evidence="8" type="ORF">IV50_GL001028</name>
</gene>
<dbReference type="InterPro" id="IPR042177">
    <property type="entry name" value="Cell/Rod_1"/>
</dbReference>
<keyword evidence="9" id="KW-1185">Reference proteome</keyword>
<dbReference type="InterPro" id="IPR042175">
    <property type="entry name" value="Cell/Rod_MreC_2"/>
</dbReference>
<dbReference type="Pfam" id="PF04085">
    <property type="entry name" value="MreC"/>
    <property type="match status" value="1"/>
</dbReference>
<evidence type="ECO:0000256" key="4">
    <source>
        <dbReference type="ARBA" id="ARBA00032089"/>
    </source>
</evidence>
<dbReference type="Gene3D" id="2.40.10.340">
    <property type="entry name" value="Rod shape-determining protein MreC, domain 1"/>
    <property type="match status" value="1"/>
</dbReference>
<dbReference type="Proteomes" id="UP000051992">
    <property type="component" value="Unassembled WGS sequence"/>
</dbReference>
<feature type="domain" description="Rod shape-determining protein MreC beta-barrel core" evidence="7">
    <location>
        <begin position="126"/>
        <end position="278"/>
    </location>
</feature>
<dbReference type="AlphaFoldDB" id="A0A0R2H7N1"/>
<name>A0A0R2H7N1_WEIVI</name>
<dbReference type="EMBL" id="JQBM01000003">
    <property type="protein sequence ID" value="KRN46055.1"/>
    <property type="molecule type" value="Genomic_DNA"/>
</dbReference>
<comment type="similarity">
    <text evidence="1 5">Belongs to the MreC family.</text>
</comment>
<dbReference type="GO" id="GO:0005886">
    <property type="term" value="C:plasma membrane"/>
    <property type="evidence" value="ECO:0007669"/>
    <property type="project" value="TreeGrafter"/>
</dbReference>
<evidence type="ECO:0000256" key="5">
    <source>
        <dbReference type="PIRNR" id="PIRNR038471"/>
    </source>
</evidence>
<evidence type="ECO:0000313" key="9">
    <source>
        <dbReference type="Proteomes" id="UP000051992"/>
    </source>
</evidence>
<accession>A0A0R2H7N1</accession>
<dbReference type="PANTHER" id="PTHR34138">
    <property type="entry name" value="CELL SHAPE-DETERMINING PROTEIN MREC"/>
    <property type="match status" value="1"/>
</dbReference>